<dbReference type="Gene3D" id="3.10.100.10">
    <property type="entry name" value="Mannose-Binding Protein A, subunit A"/>
    <property type="match status" value="8"/>
</dbReference>
<feature type="domain" description="C-type lectin" evidence="11">
    <location>
        <begin position="631"/>
        <end position="745"/>
    </location>
</feature>
<reference evidence="13 14" key="1">
    <citation type="journal article" date="2021" name="G3 (Bethesda)">
        <title>Improved contiguity of the threespine stickleback genome using long-read sequencing.</title>
        <authorList>
            <person name="Nath S."/>
            <person name="Shaw D.E."/>
            <person name="White M.A."/>
        </authorList>
    </citation>
    <scope>NUCLEOTIDE SEQUENCE [LARGE SCALE GENOMIC DNA]</scope>
    <source>
        <strain evidence="13 14">Lake Benthic</strain>
    </source>
</reference>
<dbReference type="GeneTree" id="ENSGT01050000244842"/>
<dbReference type="GO" id="GO:0016020">
    <property type="term" value="C:membrane"/>
    <property type="evidence" value="ECO:0007669"/>
    <property type="project" value="UniProtKB-SubCell"/>
</dbReference>
<feature type="domain" description="Fibronectin type-II" evidence="12">
    <location>
        <begin position="149"/>
        <end position="196"/>
    </location>
</feature>
<feature type="transmembrane region" description="Helical" evidence="9">
    <location>
        <begin position="1372"/>
        <end position="1393"/>
    </location>
</feature>
<dbReference type="Proteomes" id="UP000007635">
    <property type="component" value="Chromosome III"/>
</dbReference>
<evidence type="ECO:0000256" key="1">
    <source>
        <dbReference type="ARBA" id="ARBA00004167"/>
    </source>
</evidence>
<keyword evidence="7" id="KW-0325">Glycoprotein</keyword>
<evidence type="ECO:0000256" key="8">
    <source>
        <dbReference type="PROSITE-ProRule" id="PRU00479"/>
    </source>
</evidence>
<keyword evidence="3" id="KW-0677">Repeat</keyword>
<evidence type="ECO:0000256" key="4">
    <source>
        <dbReference type="ARBA" id="ARBA00022989"/>
    </source>
</evidence>
<name>A0AAQ4PUR2_GASAC</name>
<feature type="domain" description="C-type lectin" evidence="11">
    <location>
        <begin position="773"/>
        <end position="887"/>
    </location>
</feature>
<reference evidence="13" key="2">
    <citation type="submission" date="2025-08" db="UniProtKB">
        <authorList>
            <consortium name="Ensembl"/>
        </authorList>
    </citation>
    <scope>IDENTIFICATION</scope>
</reference>
<dbReference type="PROSITE" id="PS00615">
    <property type="entry name" value="C_TYPE_LECTIN_1"/>
    <property type="match status" value="3"/>
</dbReference>
<dbReference type="RefSeq" id="XP_040027915.1">
    <property type="nucleotide sequence ID" value="XM_040171981.1"/>
</dbReference>
<keyword evidence="14" id="KW-1185">Reference proteome</keyword>
<dbReference type="GeneID" id="120816404"/>
<dbReference type="InterPro" id="IPR016186">
    <property type="entry name" value="C-type_lectin-like/link_sf"/>
</dbReference>
<dbReference type="Ensembl" id="ENSGACT00000085105.1">
    <property type="protein sequence ID" value="ENSGACP00000042462.1"/>
    <property type="gene ID" value="ENSGACG00000017050.2"/>
</dbReference>
<dbReference type="Pfam" id="PF00059">
    <property type="entry name" value="Lectin_C"/>
    <property type="match status" value="8"/>
</dbReference>
<dbReference type="Gene3D" id="2.10.10.10">
    <property type="entry name" value="Fibronectin, type II, collagen-binding"/>
    <property type="match status" value="1"/>
</dbReference>
<dbReference type="SUPFAM" id="SSF50370">
    <property type="entry name" value="Ricin B-like lectins"/>
    <property type="match status" value="1"/>
</dbReference>
<keyword evidence="4 9" id="KW-1133">Transmembrane helix</keyword>
<evidence type="ECO:0000256" key="7">
    <source>
        <dbReference type="ARBA" id="ARBA00023180"/>
    </source>
</evidence>
<dbReference type="InterPro" id="IPR036943">
    <property type="entry name" value="FN_type2_sf"/>
</dbReference>
<dbReference type="InterPro" id="IPR000562">
    <property type="entry name" value="FN_type2_dom"/>
</dbReference>
<dbReference type="InterPro" id="IPR018378">
    <property type="entry name" value="C-type_lectin_CS"/>
</dbReference>
<feature type="disulfide bond" evidence="8">
    <location>
        <begin position="154"/>
        <end position="180"/>
    </location>
</feature>
<sequence length="1445" mass="162848">MKITFTALVLLFQTLPCLASDDSPFQLTNKDTGFCLVKINNKCNEIRWTTDDRLLVPLRKKCLGVQGKSVGSEINLYECDEKSDLQKWQCRNGTLLTLKDQELYVELTADTTAVLSKTVGPNNHLTISGTSSGACARTYRELFAIGGNAAGLPCMFPFQYQDQWYTDCTAVDSSEKSLWCAVETKYQSERWGNCPSTSKEGWTIHPTTGAYYQLNTQSALMWSQAEASCKQQGASLLSITDPHQQAYVTALLGRSGNKLWTGLILDPEHGWMWSNGRPFRYLKWDSGHPLPNPGHSCGIVDPAVQYSWQSLPCSKKLGYICYSKAAETLPAQAGMTGFCSRPWISYNDHCFHLNRTQQTWSDAQKECHNERGELVSIRNVEDQSFVISQLGYESTDELWIGLNDRKTEGLFDWSDHSTVSFTSWEFGNPAASSDINDCVLIRGQNGNWADRVCEEKHGSICMKMSSSKPTGDEAQQDAGCKTGWIRHGSYCYFIGMQTKTFDEAKDVCKSSDSYLADVSNRVDNAFLVSQVGLRPEKYFWLGLSNRENIDQFVWTNRGSVTFTHWNAEMPGHSQGCVAMTTGYFAGLWDVLPCTNKQKYICKHLAEGAVLTPAPPSVVSPLCADNWNRIGLRNYCYKLFESSKKTWFEARDYCRAIGGDLLSIHSADENQILGSAVAWIGLSAPDSVTGYVWSDGSPLQFQHWEADEPNNKNNVESCATMRTDKRRESGSWNDVHCETYLEWLCQIRAGVTPSPPPDPVTPDYNETGDGWLEWNGAQYFLNRQTMAVEDARSFCQRNHADLVTIDSEAESVFLWKRLSESSRSYWIGLNVDLDKTYSWMDGSSVVFQRWDEDQPRFQRNDENCAVITPSMGFWHVYNCGYEHRSICKRNSAPPANATVAPTVPPKGGCPQNWKQFESKCYIIVNNQKETWPGAKAQCQAIRGNLASILSRQVQVFLTAQLAEAPATGLWIGMYNVRGGSDLWTDGRPKRYNNWGNDRRILHELMNYRHMHSFRSRHFHDMDLFRHHWRSTLRTDKECAVMTTDLTSGIGKWIRKSCNDTNGYVCLRNVDPSLPDSSQPTPVDYVNVFNDSFKLVPQKMTWDAAKKNCERDGAQLANPRNQWSQNFVELLALQVKGAVWIGMNKLETGGYFRFIGGWRITETYWGRMEPSPHLPCVYVAEDGKWTTAECNRTEYSICMKTEDVAPTESSDFPGFCPENPETPRYTQRGDGWIPFKGYCYLTCTDEIEWPDASANCMKHGGKLASIEDPSEQEFIQNSIKQFQDSHTSFWIGLYRTHAGIWRWLDQAAVDYTNWYEGVEMRNSYGSIRASDGGWTTGSGYHDRGYICKTPKALRQAPQTTANPTANPQGRGRNVLALALVLTGVAVGTVVALVLFKKSGRRSAVPERLSTFDNPLFFNNERVQADSGDTSKLVADAEEENLGPAAAV</sequence>
<feature type="chain" id="PRO_5043026450" evidence="10">
    <location>
        <begin position="20"/>
        <end position="1445"/>
    </location>
</feature>
<feature type="domain" description="C-type lectin" evidence="11">
    <location>
        <begin position="346"/>
        <end position="462"/>
    </location>
</feature>
<reference evidence="13" key="3">
    <citation type="submission" date="2025-09" db="UniProtKB">
        <authorList>
            <consortium name="Ensembl"/>
        </authorList>
    </citation>
    <scope>IDENTIFICATION</scope>
</reference>
<dbReference type="CDD" id="cd00037">
    <property type="entry name" value="CLECT"/>
    <property type="match status" value="8"/>
</dbReference>
<dbReference type="PANTHER" id="PTHR22803">
    <property type="entry name" value="MANNOSE, PHOSPHOLIPASE, LECTIN RECEPTOR RELATED"/>
    <property type="match status" value="1"/>
</dbReference>
<dbReference type="SUPFAM" id="SSF57440">
    <property type="entry name" value="Kringle-like"/>
    <property type="match status" value="1"/>
</dbReference>
<keyword evidence="2 9" id="KW-0812">Transmembrane</keyword>
<dbReference type="InterPro" id="IPR016187">
    <property type="entry name" value="CTDL_fold"/>
</dbReference>
<protein>
    <submittedName>
        <fullName evidence="13">Mannose receptor, C type 1b</fullName>
    </submittedName>
</protein>
<accession>A0AAQ4PUR2</accession>
<dbReference type="InterPro" id="IPR035992">
    <property type="entry name" value="Ricin_B-like_lectins"/>
</dbReference>
<evidence type="ECO:0000259" key="12">
    <source>
        <dbReference type="PROSITE" id="PS51092"/>
    </source>
</evidence>
<dbReference type="SMART" id="SM00034">
    <property type="entry name" value="CLECT"/>
    <property type="match status" value="8"/>
</dbReference>
<evidence type="ECO:0000313" key="13">
    <source>
        <dbReference type="Ensembl" id="ENSGACP00000042462.1"/>
    </source>
</evidence>
<dbReference type="SUPFAM" id="SSF56436">
    <property type="entry name" value="C-type lectin-like"/>
    <property type="match status" value="8"/>
</dbReference>
<dbReference type="PROSITE" id="PS50231">
    <property type="entry name" value="RICIN_B_LECTIN"/>
    <property type="match status" value="1"/>
</dbReference>
<dbReference type="FunFam" id="3.10.100.10:FF:000014">
    <property type="entry name" value="Macrophage mannose receptor 1"/>
    <property type="match status" value="1"/>
</dbReference>
<feature type="domain" description="C-type lectin" evidence="11">
    <location>
        <begin position="1086"/>
        <end position="1197"/>
    </location>
</feature>
<dbReference type="InterPro" id="IPR050111">
    <property type="entry name" value="C-type_lectin/snaclec_domain"/>
</dbReference>
<proteinExistence type="predicted"/>
<dbReference type="SMART" id="SM00059">
    <property type="entry name" value="FN2"/>
    <property type="match status" value="1"/>
</dbReference>
<dbReference type="InterPro" id="IPR013806">
    <property type="entry name" value="Kringle-like"/>
</dbReference>
<feature type="domain" description="C-type lectin" evidence="11">
    <location>
        <begin position="487"/>
        <end position="602"/>
    </location>
</feature>
<keyword evidence="6 8" id="KW-1015">Disulfide bond</keyword>
<comment type="subcellular location">
    <subcellularLocation>
        <location evidence="1">Membrane</location>
        <topology evidence="1">Single-pass membrane protein</topology>
    </subcellularLocation>
</comment>
<dbReference type="CDD" id="cd00062">
    <property type="entry name" value="FN2"/>
    <property type="match status" value="1"/>
</dbReference>
<organism evidence="13 14">
    <name type="scientific">Gasterosteus aculeatus aculeatus</name>
    <name type="common">three-spined stickleback</name>
    <dbReference type="NCBI Taxonomy" id="481459"/>
    <lineage>
        <taxon>Eukaryota</taxon>
        <taxon>Metazoa</taxon>
        <taxon>Chordata</taxon>
        <taxon>Craniata</taxon>
        <taxon>Vertebrata</taxon>
        <taxon>Euteleostomi</taxon>
        <taxon>Actinopterygii</taxon>
        <taxon>Neopterygii</taxon>
        <taxon>Teleostei</taxon>
        <taxon>Neoteleostei</taxon>
        <taxon>Acanthomorphata</taxon>
        <taxon>Eupercaria</taxon>
        <taxon>Perciformes</taxon>
        <taxon>Cottioidei</taxon>
        <taxon>Gasterosteales</taxon>
        <taxon>Gasterosteidae</taxon>
        <taxon>Gasterosteus</taxon>
    </lineage>
</organism>
<dbReference type="PROSITE" id="PS50041">
    <property type="entry name" value="C_TYPE_LECTIN_2"/>
    <property type="match status" value="8"/>
</dbReference>
<evidence type="ECO:0000256" key="9">
    <source>
        <dbReference type="SAM" id="Phobius"/>
    </source>
</evidence>
<evidence type="ECO:0000256" key="10">
    <source>
        <dbReference type="SAM" id="SignalP"/>
    </source>
</evidence>
<dbReference type="Pfam" id="PF00040">
    <property type="entry name" value="fn2"/>
    <property type="match status" value="1"/>
</dbReference>
<feature type="signal peptide" evidence="10">
    <location>
        <begin position="1"/>
        <end position="19"/>
    </location>
</feature>
<feature type="domain" description="C-type lectin" evidence="11">
    <location>
        <begin position="915"/>
        <end position="1065"/>
    </location>
</feature>
<keyword evidence="5 9" id="KW-0472">Membrane</keyword>
<evidence type="ECO:0000259" key="11">
    <source>
        <dbReference type="PROSITE" id="PS50041"/>
    </source>
</evidence>
<evidence type="ECO:0000256" key="2">
    <source>
        <dbReference type="ARBA" id="ARBA00022692"/>
    </source>
</evidence>
<evidence type="ECO:0000313" key="14">
    <source>
        <dbReference type="Proteomes" id="UP000007635"/>
    </source>
</evidence>
<evidence type="ECO:0000256" key="5">
    <source>
        <dbReference type="ARBA" id="ARBA00023136"/>
    </source>
</evidence>
<evidence type="ECO:0000256" key="6">
    <source>
        <dbReference type="ARBA" id="ARBA00023157"/>
    </source>
</evidence>
<keyword evidence="10" id="KW-0732">Signal</keyword>
<comment type="caution">
    <text evidence="8">Lacks conserved residue(s) required for the propagation of feature annotation.</text>
</comment>
<dbReference type="Gene3D" id="2.80.10.50">
    <property type="match status" value="1"/>
</dbReference>
<dbReference type="PROSITE" id="PS51092">
    <property type="entry name" value="FN2_2"/>
    <property type="match status" value="1"/>
</dbReference>
<feature type="domain" description="C-type lectin" evidence="11">
    <location>
        <begin position="1233"/>
        <end position="1346"/>
    </location>
</feature>
<evidence type="ECO:0000256" key="3">
    <source>
        <dbReference type="ARBA" id="ARBA00022737"/>
    </source>
</evidence>
<dbReference type="InterPro" id="IPR001304">
    <property type="entry name" value="C-type_lectin-like"/>
</dbReference>
<feature type="domain" description="C-type lectin" evidence="11">
    <location>
        <begin position="207"/>
        <end position="322"/>
    </location>
</feature>